<organism evidence="4 5">
    <name type="scientific">Myceligenerans indicum</name>
    <dbReference type="NCBI Taxonomy" id="2593663"/>
    <lineage>
        <taxon>Bacteria</taxon>
        <taxon>Bacillati</taxon>
        <taxon>Actinomycetota</taxon>
        <taxon>Actinomycetes</taxon>
        <taxon>Micrococcales</taxon>
        <taxon>Promicromonosporaceae</taxon>
        <taxon>Myceligenerans</taxon>
    </lineage>
</organism>
<gene>
    <name evidence="4" type="primary">arfB</name>
    <name evidence="4" type="ORF">HGK34_02915</name>
</gene>
<dbReference type="PANTHER" id="PTHR47814:SF1">
    <property type="entry name" value="PEPTIDYL-TRNA HYDROLASE ARFB"/>
    <property type="match status" value="1"/>
</dbReference>
<accession>A0ABS1LHE1</accession>
<keyword evidence="5" id="KW-1185">Reference proteome</keyword>
<comment type="caution">
    <text evidence="4">The sequence shown here is derived from an EMBL/GenBank/DDBJ whole genome shotgun (WGS) entry which is preliminary data.</text>
</comment>
<evidence type="ECO:0000313" key="5">
    <source>
        <dbReference type="Proteomes" id="UP000675409"/>
    </source>
</evidence>
<feature type="compositionally biased region" description="Basic residues" evidence="2">
    <location>
        <begin position="128"/>
        <end position="148"/>
    </location>
</feature>
<sequence>MSSRARPGLTVGPALTIPRAELTERFSRSSGPGGQGVNTTDSRVELSWDVGRSAVLSDAQRRRLLERLADRLVGGVLTVAASEHREQLRNRDAAAQRLAALVGGALAPDGPSRRATRATRGSRERRLTAKKQRSAIKRLRSSRPRRDD</sequence>
<dbReference type="Proteomes" id="UP000675409">
    <property type="component" value="Unassembled WGS sequence"/>
</dbReference>
<evidence type="ECO:0000259" key="3">
    <source>
        <dbReference type="Pfam" id="PF00472"/>
    </source>
</evidence>
<dbReference type="NCBIfam" id="NF006718">
    <property type="entry name" value="PRK09256.1"/>
    <property type="match status" value="1"/>
</dbReference>
<dbReference type="GO" id="GO:0004045">
    <property type="term" value="F:peptidyl-tRNA hydrolase activity"/>
    <property type="evidence" value="ECO:0007669"/>
    <property type="project" value="UniProtKB-EC"/>
</dbReference>
<proteinExistence type="inferred from homology"/>
<name>A0ABS1LHE1_9MICO</name>
<dbReference type="Pfam" id="PF00472">
    <property type="entry name" value="RF-1"/>
    <property type="match status" value="1"/>
</dbReference>
<feature type="domain" description="Prokaryotic-type class I peptide chain release factors" evidence="3">
    <location>
        <begin position="15"/>
        <end position="140"/>
    </location>
</feature>
<keyword evidence="4" id="KW-0378">Hydrolase</keyword>
<dbReference type="Gene3D" id="3.30.160.20">
    <property type="match status" value="1"/>
</dbReference>
<dbReference type="RefSeq" id="WP_201845075.1">
    <property type="nucleotide sequence ID" value="NZ_JABBYC010000002.1"/>
</dbReference>
<dbReference type="EMBL" id="JABBYC010000002">
    <property type="protein sequence ID" value="MBL0885243.1"/>
    <property type="molecule type" value="Genomic_DNA"/>
</dbReference>
<feature type="region of interest" description="Disordered" evidence="2">
    <location>
        <begin position="104"/>
        <end position="148"/>
    </location>
</feature>
<evidence type="ECO:0000256" key="1">
    <source>
        <dbReference type="ARBA" id="ARBA00010835"/>
    </source>
</evidence>
<reference evidence="4 5" key="1">
    <citation type="journal article" date="2021" name="Arch. Microbiol.">
        <title>Myceligenerans indicum sp. nov., an actinobacterium isolated from mangrove sediment of Sundarbans, India.</title>
        <authorList>
            <person name="Asha K."/>
            <person name="Bhadury P."/>
        </authorList>
    </citation>
    <scope>NUCLEOTIDE SEQUENCE [LARGE SCALE GENOMIC DNA]</scope>
    <source>
        <strain evidence="4 5">I2</strain>
    </source>
</reference>
<evidence type="ECO:0000313" key="4">
    <source>
        <dbReference type="EMBL" id="MBL0885243.1"/>
    </source>
</evidence>
<evidence type="ECO:0000256" key="2">
    <source>
        <dbReference type="SAM" id="MobiDB-lite"/>
    </source>
</evidence>
<protein>
    <submittedName>
        <fullName evidence="4">Aminoacyl-tRNA hydrolase</fullName>
        <ecNumber evidence="4">3.1.1.29</ecNumber>
    </submittedName>
</protein>
<dbReference type="PANTHER" id="PTHR47814">
    <property type="entry name" value="PEPTIDYL-TRNA HYDROLASE ARFB"/>
    <property type="match status" value="1"/>
</dbReference>
<dbReference type="EC" id="3.1.1.29" evidence="4"/>
<dbReference type="InterPro" id="IPR000352">
    <property type="entry name" value="Pep_chain_release_fac_I"/>
</dbReference>
<feature type="region of interest" description="Disordered" evidence="2">
    <location>
        <begin position="1"/>
        <end position="44"/>
    </location>
</feature>
<dbReference type="SUPFAM" id="SSF75620">
    <property type="entry name" value="Release factor"/>
    <property type="match status" value="1"/>
</dbReference>
<comment type="similarity">
    <text evidence="1">Belongs to the prokaryotic/mitochondrial release factor family.</text>
</comment>
<dbReference type="InterPro" id="IPR045853">
    <property type="entry name" value="Pep_chain_release_fac_I_sf"/>
</dbReference>